<proteinExistence type="inferred from homology"/>
<keyword evidence="4" id="KW-0028">Amino-acid biosynthesis</keyword>
<feature type="binding site" evidence="3">
    <location>
        <position position="317"/>
    </location>
    <ligand>
        <name>phosphoenolpyruvate</name>
        <dbReference type="ChEBI" id="CHEBI:58702"/>
    </ligand>
</feature>
<feature type="region of interest" description="Disordered" evidence="5">
    <location>
        <begin position="1"/>
        <end position="38"/>
    </location>
</feature>
<dbReference type="AlphaFoldDB" id="N6WBU8"/>
<dbReference type="Proteomes" id="UP000013015">
    <property type="component" value="Unassembled WGS sequence"/>
</dbReference>
<keyword evidence="3" id="KW-0464">Manganese</keyword>
<dbReference type="InterPro" id="IPR002480">
    <property type="entry name" value="DAHP_synth_2"/>
</dbReference>
<dbReference type="Gene3D" id="3.20.20.70">
    <property type="entry name" value="Aldolase class I"/>
    <property type="match status" value="1"/>
</dbReference>
<evidence type="ECO:0000256" key="4">
    <source>
        <dbReference type="RuleBase" id="RU363071"/>
    </source>
</evidence>
<feature type="binding site" evidence="3">
    <location>
        <position position="348"/>
    </location>
    <ligand>
        <name>phosphoenolpyruvate</name>
        <dbReference type="ChEBI" id="CHEBI:58702"/>
    </ligand>
</feature>
<dbReference type="SUPFAM" id="SSF51569">
    <property type="entry name" value="Aldolase"/>
    <property type="match status" value="1"/>
</dbReference>
<reference evidence="6 7" key="1">
    <citation type="submission" date="2013-03" db="EMBL/GenBank/DDBJ databases">
        <title>Reference genome for the Human Microbiome Project.</title>
        <authorList>
            <person name="Aqrawi P."/>
            <person name="Ayvaz T."/>
            <person name="Bess C."/>
            <person name="Blankenburg K."/>
            <person name="Coyle M."/>
            <person name="Deng J."/>
            <person name="Forbes L."/>
            <person name="Fowler G."/>
            <person name="Francisco L."/>
            <person name="Fu Q."/>
            <person name="Gibbs R."/>
            <person name="Gross S."/>
            <person name="Gubbala S."/>
            <person name="Hale W."/>
            <person name="Hemphill L."/>
            <person name="Highlander S."/>
            <person name="Hirani K."/>
            <person name="Jackson L."/>
            <person name="Jakkamsetti A."/>
            <person name="Javaid M."/>
            <person name="Jayaseelan J.C."/>
            <person name="Jiang H."/>
            <person name="Joshi V."/>
            <person name="Korchina V."/>
            <person name="Kovar C."/>
            <person name="Lara F."/>
            <person name="Lee S."/>
            <person name="Liu Y."/>
            <person name="Mata R."/>
            <person name="Mathew T."/>
            <person name="Munidasa M."/>
            <person name="Muzny D."/>
            <person name="Nazareth L."/>
            <person name="Ngo R."/>
            <person name="Nguyen L."/>
            <person name="Nguyen N."/>
            <person name="Okwuonu G."/>
            <person name="Ongeri F."/>
            <person name="Palculict T."/>
            <person name="Patil S."/>
            <person name="Petrosino J."/>
            <person name="Pham C."/>
            <person name="Pham P."/>
            <person name="Pu L.-L."/>
            <person name="Qin X."/>
            <person name="Qu J."/>
            <person name="Reid J."/>
            <person name="Ross M."/>
            <person name="Ruth R."/>
            <person name="Saada N."/>
            <person name="San Lucas F."/>
            <person name="Santibanez J."/>
            <person name="Shang Y."/>
            <person name="Simmons D."/>
            <person name="Song X.-Z."/>
            <person name="Tang L.-Y."/>
            <person name="Thornton R."/>
            <person name="Warren J."/>
            <person name="Weissenberger G."/>
            <person name="Wilczek-Boney K."/>
            <person name="Worley K."/>
            <person name="Youmans B."/>
            <person name="Zhang J."/>
            <person name="Zhang L."/>
            <person name="Zhao Z."/>
            <person name="Zhou C."/>
            <person name="Zhu D."/>
            <person name="Zhu Y."/>
        </authorList>
    </citation>
    <scope>NUCLEOTIDE SEQUENCE [LARGE SCALE GENOMIC DNA]</scope>
    <source>
        <strain evidence="6 7">F0333</strain>
    </source>
</reference>
<dbReference type="PANTHER" id="PTHR21337:SF0">
    <property type="entry name" value="PHOSPHO-2-DEHYDRO-3-DEOXYHEPTONATE ALDOLASE"/>
    <property type="match status" value="1"/>
</dbReference>
<dbReference type="HOGENOM" id="CLU_026885_0_1_11"/>
<evidence type="ECO:0000256" key="1">
    <source>
        <dbReference type="ARBA" id="ARBA00008911"/>
    </source>
</evidence>
<feature type="binding site" evidence="3">
    <location>
        <position position="380"/>
    </location>
    <ligand>
        <name>Mn(2+)</name>
        <dbReference type="ChEBI" id="CHEBI:29035"/>
    </ligand>
</feature>
<dbReference type="UniPathway" id="UPA00053">
    <property type="reaction ID" value="UER00084"/>
</dbReference>
<organism evidence="6 7">
    <name type="scientific">Schaalia cardiffensis F0333</name>
    <dbReference type="NCBI Taxonomy" id="888050"/>
    <lineage>
        <taxon>Bacteria</taxon>
        <taxon>Bacillati</taxon>
        <taxon>Actinomycetota</taxon>
        <taxon>Actinomycetes</taxon>
        <taxon>Actinomycetales</taxon>
        <taxon>Actinomycetaceae</taxon>
        <taxon>Schaalia</taxon>
    </lineage>
</organism>
<dbReference type="STRING" id="888050.HMPREF9004_1584"/>
<comment type="similarity">
    <text evidence="1 4">Belongs to the class-II DAHP synthase family.</text>
</comment>
<dbReference type="eggNOG" id="COG3200">
    <property type="taxonomic scope" value="Bacteria"/>
</dbReference>
<gene>
    <name evidence="6" type="primary">dhs</name>
    <name evidence="6" type="ORF">HMPREF9004_1584</name>
</gene>
<dbReference type="PANTHER" id="PTHR21337">
    <property type="entry name" value="PHOSPHO-2-DEHYDRO-3-DEOXYHEPTONATE ALDOLASE 1, 2"/>
    <property type="match status" value="1"/>
</dbReference>
<dbReference type="GO" id="GO:0008652">
    <property type="term" value="P:amino acid biosynthetic process"/>
    <property type="evidence" value="ECO:0007669"/>
    <property type="project" value="UniProtKB-KW"/>
</dbReference>
<dbReference type="RefSeq" id="WP_005964133.1">
    <property type="nucleotide sequence ID" value="NZ_CP040505.1"/>
</dbReference>
<dbReference type="EC" id="2.5.1.54" evidence="4"/>
<protein>
    <recommendedName>
        <fullName evidence="4">Phospho-2-dehydro-3-deoxyheptonate aldolase</fullName>
        <ecNumber evidence="4">2.5.1.54</ecNumber>
    </recommendedName>
</protein>
<dbReference type="GO" id="GO:0003849">
    <property type="term" value="F:3-deoxy-7-phosphoheptulonate synthase activity"/>
    <property type="evidence" value="ECO:0007669"/>
    <property type="project" value="UniProtKB-EC"/>
</dbReference>
<keyword evidence="3" id="KW-0104">Cadmium</keyword>
<dbReference type="PATRIC" id="fig|888050.3.peg.1520"/>
<feature type="binding site" evidence="3">
    <location>
        <position position="138"/>
    </location>
    <ligand>
        <name>phosphoenolpyruvate</name>
        <dbReference type="ChEBI" id="CHEBI:58702"/>
    </ligand>
</feature>
<dbReference type="EMBL" id="AQHZ01000024">
    <property type="protein sequence ID" value="ENO17674.1"/>
    <property type="molecule type" value="Genomic_DNA"/>
</dbReference>
<feature type="binding site" evidence="3">
    <location>
        <begin position="294"/>
        <end position="295"/>
    </location>
    <ligand>
        <name>phosphoenolpyruvate</name>
        <dbReference type="ChEBI" id="CHEBI:58702"/>
    </ligand>
</feature>
<evidence type="ECO:0000313" key="7">
    <source>
        <dbReference type="Proteomes" id="UP000013015"/>
    </source>
</evidence>
<comment type="caution">
    <text evidence="6">The sequence shown here is derived from an EMBL/GenBank/DDBJ whole genome shotgun (WGS) entry which is preliminary data.</text>
</comment>
<comment type="catalytic activity">
    <reaction evidence="4">
        <text>D-erythrose 4-phosphate + phosphoenolpyruvate + H2O = 7-phospho-2-dehydro-3-deoxy-D-arabino-heptonate + phosphate</text>
        <dbReference type="Rhea" id="RHEA:14717"/>
        <dbReference type="ChEBI" id="CHEBI:15377"/>
        <dbReference type="ChEBI" id="CHEBI:16897"/>
        <dbReference type="ChEBI" id="CHEBI:43474"/>
        <dbReference type="ChEBI" id="CHEBI:58394"/>
        <dbReference type="ChEBI" id="CHEBI:58702"/>
        <dbReference type="EC" id="2.5.1.54"/>
    </reaction>
</comment>
<keyword evidence="4" id="KW-0057">Aromatic amino acid biosynthesis</keyword>
<comment type="pathway">
    <text evidence="4">Metabolic intermediate biosynthesis; chorismate biosynthesis; chorismate from D-erythrose 4-phosphate and phosphoenolpyruvate: step 1/7.</text>
</comment>
<keyword evidence="2 4" id="KW-0808">Transferase</keyword>
<dbReference type="NCBIfam" id="TIGR01358">
    <property type="entry name" value="DAHP_synth_II"/>
    <property type="match status" value="1"/>
</dbReference>
<feature type="binding site" evidence="3">
    <location>
        <position position="422"/>
    </location>
    <ligand>
        <name>Mn(2+)</name>
        <dbReference type="ChEBI" id="CHEBI:29035"/>
    </ligand>
</feature>
<evidence type="ECO:0000313" key="6">
    <source>
        <dbReference type="EMBL" id="ENO17674.1"/>
    </source>
</evidence>
<sequence>MTIPVKPGRGGSRFSSDPDRRDPEQLWSPKSGTQAPWDSWRAHEALQQPKYPDDEALRDVTAVLRRQPPLVFAGEVDDLRVWLGAAGRGEAFVLTGGDCAETFAEATADHLRLKIQTLLQMAVVLTYGASLPVVKIGRIAGQYAKPRSKDLETRGGVTLPSYRGDAVNSFEFTPEARIPDPGRLLETYHHASSTLNLIRAFTKGGYADLRLVHHWNRGFTQNPAYSRYESLAEEIHRAVLFMQAAGADFDSLREVDLYSSHEALLLEYESAMTRIDSRTGLAYDTSGHFLWVGERTRDLEGAHIELLRSVRNPIGVKLGPTTTVEQMLGLVERLNPDGEEGRLTFITRMGAAKIREALPPLLEAAKADGRPVTWMTDPMHGNTITSSNGYKTRRFETIMDEVGGFFESHDEVGTVPGGIHVELTGDDVTEVVGGSEELDEEELAKRYETVVDPRLNHQQSLEMAFQVAEYLRRGKVEGA</sequence>
<evidence type="ECO:0000256" key="5">
    <source>
        <dbReference type="SAM" id="MobiDB-lite"/>
    </source>
</evidence>
<dbReference type="InterPro" id="IPR013785">
    <property type="entry name" value="Aldolase_TIM"/>
</dbReference>
<feature type="binding site" evidence="3">
    <location>
        <position position="452"/>
    </location>
    <ligand>
        <name>Mn(2+)</name>
        <dbReference type="ChEBI" id="CHEBI:29035"/>
    </ligand>
</feature>
<dbReference type="Pfam" id="PF01474">
    <property type="entry name" value="DAHP_synth_2"/>
    <property type="match status" value="1"/>
</dbReference>
<keyword evidence="3" id="KW-0170">Cobalt</keyword>
<dbReference type="OrthoDB" id="9766852at2"/>
<feature type="binding site" evidence="3">
    <location>
        <position position="99"/>
    </location>
    <ligand>
        <name>Mn(2+)</name>
        <dbReference type="ChEBI" id="CHEBI:29035"/>
    </ligand>
</feature>
<name>N6WBU8_9ACTO</name>
<accession>N6WBU8</accession>
<comment type="cofactor">
    <cofactor evidence="3">
        <name>Mn(2+)</name>
        <dbReference type="ChEBI" id="CHEBI:29035"/>
    </cofactor>
    <cofactor evidence="3">
        <name>Co(2+)</name>
        <dbReference type="ChEBI" id="CHEBI:48828"/>
    </cofactor>
    <cofactor evidence="3">
        <name>Cd(2+)</name>
        <dbReference type="ChEBI" id="CHEBI:48775"/>
    </cofactor>
    <text evidence="3">Binds 1 divalent cation per subunit. The enzyme is active with manganese, cobalt or cadmium ions.</text>
</comment>
<dbReference type="GO" id="GO:0009073">
    <property type="term" value="P:aromatic amino acid family biosynthetic process"/>
    <property type="evidence" value="ECO:0007669"/>
    <property type="project" value="UniProtKB-KW"/>
</dbReference>
<dbReference type="GO" id="GO:0009423">
    <property type="term" value="P:chorismate biosynthetic process"/>
    <property type="evidence" value="ECO:0007669"/>
    <property type="project" value="UniProtKB-UniPathway"/>
</dbReference>
<evidence type="ECO:0000256" key="3">
    <source>
        <dbReference type="PIRSR" id="PIRSR602480-1"/>
    </source>
</evidence>
<evidence type="ECO:0000256" key="2">
    <source>
        <dbReference type="ARBA" id="ARBA00022679"/>
    </source>
</evidence>
<keyword evidence="7" id="KW-1185">Reference proteome</keyword>